<dbReference type="SUPFAM" id="SSF53098">
    <property type="entry name" value="Ribonuclease H-like"/>
    <property type="match status" value="1"/>
</dbReference>
<protein>
    <submittedName>
        <fullName evidence="1">Helix-turn-helix domain-containing protein</fullName>
    </submittedName>
</protein>
<accession>A0ABV8DGQ7</accession>
<keyword evidence="2" id="KW-1185">Reference proteome</keyword>
<dbReference type="InterPro" id="IPR012337">
    <property type="entry name" value="RNaseH-like_sf"/>
</dbReference>
<dbReference type="EMBL" id="JBHSAJ010000077">
    <property type="protein sequence ID" value="MFC3937743.1"/>
    <property type="molecule type" value="Genomic_DNA"/>
</dbReference>
<gene>
    <name evidence="1" type="ORF">ACFOW3_24230</name>
</gene>
<reference evidence="2" key="1">
    <citation type="journal article" date="2019" name="Int. J. Syst. Evol. Microbiol.">
        <title>The Global Catalogue of Microorganisms (GCM) 10K type strain sequencing project: providing services to taxonomists for standard genome sequencing and annotation.</title>
        <authorList>
            <consortium name="The Broad Institute Genomics Platform"/>
            <consortium name="The Broad Institute Genome Sequencing Center for Infectious Disease"/>
            <person name="Wu L."/>
            <person name="Ma J."/>
        </authorList>
    </citation>
    <scope>NUCLEOTIDE SEQUENCE [LARGE SCALE GENOMIC DNA]</scope>
    <source>
        <strain evidence="2">CCUG 2113</strain>
    </source>
</reference>
<evidence type="ECO:0000313" key="1">
    <source>
        <dbReference type="EMBL" id="MFC3937743.1"/>
    </source>
</evidence>
<organism evidence="1 2">
    <name type="scientific">Acidovorax facilis</name>
    <dbReference type="NCBI Taxonomy" id="12917"/>
    <lineage>
        <taxon>Bacteria</taxon>
        <taxon>Pseudomonadati</taxon>
        <taxon>Pseudomonadota</taxon>
        <taxon>Betaproteobacteria</taxon>
        <taxon>Burkholderiales</taxon>
        <taxon>Comamonadaceae</taxon>
        <taxon>Acidovorax</taxon>
    </lineage>
</organism>
<dbReference type="SUPFAM" id="SSF46689">
    <property type="entry name" value="Homeodomain-like"/>
    <property type="match status" value="1"/>
</dbReference>
<proteinExistence type="predicted"/>
<sequence>MPWQPRDLMTTKREFVQLALQEGANRRELCRRFSISPKAGYALLKRFASEGEKAFTERSRRPLHSPRQTAEALQSAVLELRRQHPAWGARKICRRLQDLGHEQVPAPSTVTGLLRRHGLIAPADNETQGEWQRFEHELPNGLWQMDFKGYFETASGRCSPLTLLDDHSRFA</sequence>
<name>A0ABV8DGQ7_9BURK</name>
<dbReference type="RefSeq" id="WP_377808447.1">
    <property type="nucleotide sequence ID" value="NZ_JBHSAJ010000077.1"/>
</dbReference>
<feature type="non-terminal residue" evidence="1">
    <location>
        <position position="171"/>
    </location>
</feature>
<dbReference type="InterPro" id="IPR009057">
    <property type="entry name" value="Homeodomain-like_sf"/>
</dbReference>
<evidence type="ECO:0000313" key="2">
    <source>
        <dbReference type="Proteomes" id="UP001595693"/>
    </source>
</evidence>
<comment type="caution">
    <text evidence="1">The sequence shown here is derived from an EMBL/GenBank/DDBJ whole genome shotgun (WGS) entry which is preliminary data.</text>
</comment>
<dbReference type="Pfam" id="PF13565">
    <property type="entry name" value="HTH_32"/>
    <property type="match status" value="1"/>
</dbReference>
<dbReference type="Proteomes" id="UP001595693">
    <property type="component" value="Unassembled WGS sequence"/>
</dbReference>